<comment type="caution">
    <text evidence="2">The sequence shown here is derived from an EMBL/GenBank/DDBJ whole genome shotgun (WGS) entry which is preliminary data.</text>
</comment>
<proteinExistence type="predicted"/>
<sequence>MIVFSVITCLYTYKSPGKKQDFVLPIQPEDDDPRLECDLWNFAAQIDWEGDDDGYPIAVSSFLPQCTCRRSSAPSRAASSPTASTAPPSTSAPTGCTTCRSARAACTTTGRGSAATSPRRQSAKIVGALGLAALEKKVIRVFIISRILYHIGPARIQ</sequence>
<evidence type="ECO:0000256" key="1">
    <source>
        <dbReference type="SAM" id="MobiDB-lite"/>
    </source>
</evidence>
<organism evidence="2 3">
    <name type="scientific">Caerostris darwini</name>
    <dbReference type="NCBI Taxonomy" id="1538125"/>
    <lineage>
        <taxon>Eukaryota</taxon>
        <taxon>Metazoa</taxon>
        <taxon>Ecdysozoa</taxon>
        <taxon>Arthropoda</taxon>
        <taxon>Chelicerata</taxon>
        <taxon>Arachnida</taxon>
        <taxon>Araneae</taxon>
        <taxon>Araneomorphae</taxon>
        <taxon>Entelegynae</taxon>
        <taxon>Araneoidea</taxon>
        <taxon>Araneidae</taxon>
        <taxon>Caerostris</taxon>
    </lineage>
</organism>
<protein>
    <submittedName>
        <fullName evidence="2">Uncharacterized protein</fullName>
    </submittedName>
</protein>
<dbReference type="EMBL" id="BPLQ01005494">
    <property type="protein sequence ID" value="GIY15182.1"/>
    <property type="molecule type" value="Genomic_DNA"/>
</dbReference>
<name>A0AAV4R438_9ARAC</name>
<dbReference type="AlphaFoldDB" id="A0AAV4R438"/>
<accession>A0AAV4R438</accession>
<evidence type="ECO:0000313" key="2">
    <source>
        <dbReference type="EMBL" id="GIY15182.1"/>
    </source>
</evidence>
<reference evidence="2 3" key="1">
    <citation type="submission" date="2021-06" db="EMBL/GenBank/DDBJ databases">
        <title>Caerostris darwini draft genome.</title>
        <authorList>
            <person name="Kono N."/>
            <person name="Arakawa K."/>
        </authorList>
    </citation>
    <scope>NUCLEOTIDE SEQUENCE [LARGE SCALE GENOMIC DNA]</scope>
</reference>
<evidence type="ECO:0000313" key="3">
    <source>
        <dbReference type="Proteomes" id="UP001054837"/>
    </source>
</evidence>
<gene>
    <name evidence="2" type="ORF">CDAR_603941</name>
</gene>
<feature type="region of interest" description="Disordered" evidence="1">
    <location>
        <begin position="71"/>
        <end position="95"/>
    </location>
</feature>
<keyword evidence="3" id="KW-1185">Reference proteome</keyword>
<dbReference type="Proteomes" id="UP001054837">
    <property type="component" value="Unassembled WGS sequence"/>
</dbReference>